<dbReference type="Pfam" id="PF07980">
    <property type="entry name" value="SusD_RagB"/>
    <property type="match status" value="1"/>
</dbReference>
<dbReference type="Gene3D" id="1.25.40.390">
    <property type="match status" value="1"/>
</dbReference>
<evidence type="ECO:0000256" key="2">
    <source>
        <dbReference type="ARBA" id="ARBA00006275"/>
    </source>
</evidence>
<dbReference type="RefSeq" id="WP_182952848.1">
    <property type="nucleotide sequence ID" value="NZ_WNXC01000001.1"/>
</dbReference>
<dbReference type="InterPro" id="IPR033985">
    <property type="entry name" value="SusD-like_N"/>
</dbReference>
<dbReference type="PROSITE" id="PS51257">
    <property type="entry name" value="PROKAR_LIPOPROTEIN"/>
    <property type="match status" value="1"/>
</dbReference>
<comment type="subcellular location">
    <subcellularLocation>
        <location evidence="1">Cell outer membrane</location>
    </subcellularLocation>
</comment>
<keyword evidence="3" id="KW-0732">Signal</keyword>
<evidence type="ECO:0000256" key="3">
    <source>
        <dbReference type="ARBA" id="ARBA00022729"/>
    </source>
</evidence>
<dbReference type="InterPro" id="IPR012944">
    <property type="entry name" value="SusD_RagB_dom"/>
</dbReference>
<dbReference type="Pfam" id="PF14322">
    <property type="entry name" value="SusD-like_3"/>
    <property type="match status" value="1"/>
</dbReference>
<accession>A0ABR6EQQ9</accession>
<keyword evidence="5" id="KW-0998">Cell outer membrane</keyword>
<evidence type="ECO:0000313" key="8">
    <source>
        <dbReference type="EMBL" id="MBB2147581.1"/>
    </source>
</evidence>
<feature type="domain" description="RagB/SusD" evidence="6">
    <location>
        <begin position="423"/>
        <end position="570"/>
    </location>
</feature>
<evidence type="ECO:0000259" key="6">
    <source>
        <dbReference type="Pfam" id="PF07980"/>
    </source>
</evidence>
<proteinExistence type="inferred from homology"/>
<comment type="similarity">
    <text evidence="2">Belongs to the SusD family.</text>
</comment>
<keyword evidence="4" id="KW-0472">Membrane</keyword>
<evidence type="ECO:0000259" key="7">
    <source>
        <dbReference type="Pfam" id="PF14322"/>
    </source>
</evidence>
<comment type="caution">
    <text evidence="8">The sequence shown here is derived from an EMBL/GenBank/DDBJ whole genome shotgun (WGS) entry which is preliminary data.</text>
</comment>
<organism evidence="8 9">
    <name type="scientific">Pedobacter gandavensis</name>
    <dbReference type="NCBI Taxonomy" id="2679963"/>
    <lineage>
        <taxon>Bacteria</taxon>
        <taxon>Pseudomonadati</taxon>
        <taxon>Bacteroidota</taxon>
        <taxon>Sphingobacteriia</taxon>
        <taxon>Sphingobacteriales</taxon>
        <taxon>Sphingobacteriaceae</taxon>
        <taxon>Pedobacter</taxon>
    </lineage>
</organism>
<sequence length="570" mass="64415">MKHKILLLILFSTLGLVACKKPLKEVPLDFYSPENAYTNKAQFQSALAHIYLNVRTNFYATTDAASNYDMLGYDVDLADNRNATTSYIPYFNWNTLNADNGFSSKWWGNLYGMIAKANTVIDRAELPAAVWSSPEEKNAIVAEAKFLRAFCYHFLANIYGGVPLVINETKVPKFDYTRSSQEEVYQLCKSDLEFAVKWMPGVHKQTGGRAPREAAFHLLSEVKICMKDYQGAISAADSVINGANNSLMQNRFGAFKNFTFSGPTYKGAAKPYGDVYFDLFQDGNFNWVQGNKEAIWNIEQDPNILGGDNVDVNASGGFFTMERWWGPIPWTVKDVNGVSNFLMDTLMGRPVGTLIATKYADSLIWRFKGDWNKDIRNSAFNVQRTWYYTNPASKFYGQPITEANSGAPSVFKVVCSPQFKKVVSAVHYHKFQDATSKQWHDNGRTYKDWYIMRLAETYLLRAEANLLNGNLGAAAEDINAVRRRAQATPVDAGEVTLDLILDERARELYQEEFRLNTLMRMGKLAEYLNKYNGYMKFNGYTADAHLNKMPIPNSVIQANKGAVMTQNPGY</sequence>
<evidence type="ECO:0000313" key="9">
    <source>
        <dbReference type="Proteomes" id="UP000636110"/>
    </source>
</evidence>
<dbReference type="EMBL" id="WNXC01000001">
    <property type="protein sequence ID" value="MBB2147581.1"/>
    <property type="molecule type" value="Genomic_DNA"/>
</dbReference>
<keyword evidence="9" id="KW-1185">Reference proteome</keyword>
<gene>
    <name evidence="8" type="ORF">GM920_01525</name>
</gene>
<feature type="domain" description="SusD-like N-terminal" evidence="7">
    <location>
        <begin position="34"/>
        <end position="222"/>
    </location>
</feature>
<evidence type="ECO:0000256" key="5">
    <source>
        <dbReference type="ARBA" id="ARBA00023237"/>
    </source>
</evidence>
<reference evidence="8 9" key="1">
    <citation type="submission" date="2019-11" db="EMBL/GenBank/DDBJ databases">
        <title>Description of Pedobacter sp. LMG 31462T.</title>
        <authorList>
            <person name="Carlier A."/>
            <person name="Qi S."/>
            <person name="Vandamme P."/>
        </authorList>
    </citation>
    <scope>NUCLEOTIDE SEQUENCE [LARGE SCALE GENOMIC DNA]</scope>
    <source>
        <strain evidence="8 9">LMG 31462</strain>
    </source>
</reference>
<name>A0ABR6EQQ9_9SPHI</name>
<evidence type="ECO:0000256" key="4">
    <source>
        <dbReference type="ARBA" id="ARBA00023136"/>
    </source>
</evidence>
<dbReference type="InterPro" id="IPR011990">
    <property type="entry name" value="TPR-like_helical_dom_sf"/>
</dbReference>
<protein>
    <submittedName>
        <fullName evidence="8">RagB/SusD family nutrient uptake outer membrane protein</fullName>
    </submittedName>
</protein>
<dbReference type="Proteomes" id="UP000636110">
    <property type="component" value="Unassembled WGS sequence"/>
</dbReference>
<evidence type="ECO:0000256" key="1">
    <source>
        <dbReference type="ARBA" id="ARBA00004442"/>
    </source>
</evidence>
<dbReference type="SUPFAM" id="SSF48452">
    <property type="entry name" value="TPR-like"/>
    <property type="match status" value="1"/>
</dbReference>